<dbReference type="Gene3D" id="3.40.50.300">
    <property type="entry name" value="P-loop containing nucleotide triphosphate hydrolases"/>
    <property type="match status" value="2"/>
</dbReference>
<keyword evidence="1 15" id="KW-0540">Nuclease</keyword>
<dbReference type="GO" id="GO:0008854">
    <property type="term" value="F:exodeoxyribonuclease V activity"/>
    <property type="evidence" value="ECO:0007669"/>
    <property type="project" value="UniProtKB-EC"/>
</dbReference>
<name>A0ABT5L2U0_9ALTE</name>
<keyword evidence="12 15" id="KW-0413">Isomerase</keyword>
<dbReference type="SUPFAM" id="SSF52980">
    <property type="entry name" value="Restriction endonuclease-like"/>
    <property type="match status" value="1"/>
</dbReference>
<comment type="subunit">
    <text evidence="15">Heterotrimer of RecB, RecC and RecD. All subunits contribute to DNA-binding. Interacts with RecA.</text>
</comment>
<evidence type="ECO:0000256" key="16">
    <source>
        <dbReference type="PROSITE-ProRule" id="PRU00560"/>
    </source>
</evidence>
<comment type="similarity">
    <text evidence="15">Belongs to the helicase family. UvrD subfamily.</text>
</comment>
<dbReference type="HAMAP" id="MF_01485">
    <property type="entry name" value="RecB"/>
    <property type="match status" value="1"/>
</dbReference>
<keyword evidence="9 15" id="KW-0460">Magnesium</keyword>
<proteinExistence type="inferred from homology"/>
<dbReference type="PROSITE" id="PS51217">
    <property type="entry name" value="UVRD_HELICASE_CTER"/>
    <property type="match status" value="1"/>
</dbReference>
<evidence type="ECO:0000256" key="3">
    <source>
        <dbReference type="ARBA" id="ARBA00022741"/>
    </source>
</evidence>
<comment type="catalytic activity">
    <reaction evidence="13 15">
        <text>Couples ATP hydrolysis with the unwinding of duplex DNA by translocating in the 3'-5' direction.</text>
        <dbReference type="EC" id="5.6.2.4"/>
    </reaction>
</comment>
<keyword evidence="11 15" id="KW-0234">DNA repair</keyword>
<dbReference type="Proteomes" id="UP001218788">
    <property type="component" value="Unassembled WGS sequence"/>
</dbReference>
<dbReference type="InterPro" id="IPR027417">
    <property type="entry name" value="P-loop_NTPase"/>
</dbReference>
<dbReference type="InterPro" id="IPR011604">
    <property type="entry name" value="PDDEXK-like_dom_sf"/>
</dbReference>
<dbReference type="EMBL" id="JAQQXP010000001">
    <property type="protein sequence ID" value="MDC8830721.1"/>
    <property type="molecule type" value="Genomic_DNA"/>
</dbReference>
<evidence type="ECO:0000256" key="9">
    <source>
        <dbReference type="ARBA" id="ARBA00022842"/>
    </source>
</evidence>
<keyword evidence="20" id="KW-1185">Reference proteome</keyword>
<comment type="domain">
    <text evidence="15">The N-terminal DNA-binding domain is a ssDNA-dependent ATPase and has ATP-dependent 3'-5' helicase function. This domain interacts with RecC.</text>
</comment>
<evidence type="ECO:0000256" key="14">
    <source>
        <dbReference type="ARBA" id="ARBA00048988"/>
    </source>
</evidence>
<evidence type="ECO:0000256" key="10">
    <source>
        <dbReference type="ARBA" id="ARBA00023125"/>
    </source>
</evidence>
<dbReference type="InterPro" id="IPR011335">
    <property type="entry name" value="Restrct_endonuc-II-like"/>
</dbReference>
<evidence type="ECO:0000256" key="2">
    <source>
        <dbReference type="ARBA" id="ARBA00022723"/>
    </source>
</evidence>
<comment type="catalytic activity">
    <reaction evidence="14 15">
        <text>ATP + H2O = ADP + phosphate + H(+)</text>
        <dbReference type="Rhea" id="RHEA:13065"/>
        <dbReference type="ChEBI" id="CHEBI:15377"/>
        <dbReference type="ChEBI" id="CHEBI:15378"/>
        <dbReference type="ChEBI" id="CHEBI:30616"/>
        <dbReference type="ChEBI" id="CHEBI:43474"/>
        <dbReference type="ChEBI" id="CHEBI:456216"/>
        <dbReference type="EC" id="5.6.2.4"/>
    </reaction>
</comment>
<evidence type="ECO:0000259" key="18">
    <source>
        <dbReference type="PROSITE" id="PS51217"/>
    </source>
</evidence>
<evidence type="ECO:0000256" key="1">
    <source>
        <dbReference type="ARBA" id="ARBA00022722"/>
    </source>
</evidence>
<dbReference type="EC" id="3.1.11.5" evidence="15"/>
<comment type="cofactor">
    <cofactor evidence="15">
        <name>Mg(2+)</name>
        <dbReference type="ChEBI" id="CHEBI:18420"/>
    </cofactor>
    <text evidence="15">Binds 1 Mg(2+) ion per subunit.</text>
</comment>
<evidence type="ECO:0000256" key="15">
    <source>
        <dbReference type="HAMAP-Rule" id="MF_01485"/>
    </source>
</evidence>
<keyword evidence="7 15" id="KW-0269">Exonuclease</keyword>
<evidence type="ECO:0000256" key="4">
    <source>
        <dbReference type="ARBA" id="ARBA00022763"/>
    </source>
</evidence>
<dbReference type="PANTHER" id="PTHR11070">
    <property type="entry name" value="UVRD / RECB / PCRA DNA HELICASE FAMILY MEMBER"/>
    <property type="match status" value="1"/>
</dbReference>
<dbReference type="InterPro" id="IPR004586">
    <property type="entry name" value="RecB"/>
</dbReference>
<feature type="region of interest" description="Nuclease activity, interacts with RecD and RecA" evidence="15">
    <location>
        <begin position="917"/>
        <end position="1218"/>
    </location>
</feature>
<feature type="binding site" evidence="16">
    <location>
        <begin position="21"/>
        <end position="28"/>
    </location>
    <ligand>
        <name>ATP</name>
        <dbReference type="ChEBI" id="CHEBI:30616"/>
    </ligand>
</feature>
<keyword evidence="2 15" id="KW-0479">Metal-binding</keyword>
<feature type="domain" description="UvrD-like helicase C-terminal" evidence="18">
    <location>
        <begin position="487"/>
        <end position="767"/>
    </location>
</feature>
<organism evidence="19 20">
    <name type="scientific">Alteromonas gilva</name>
    <dbReference type="NCBI Taxonomy" id="2987522"/>
    <lineage>
        <taxon>Bacteria</taxon>
        <taxon>Pseudomonadati</taxon>
        <taxon>Pseudomonadota</taxon>
        <taxon>Gammaproteobacteria</taxon>
        <taxon>Alteromonadales</taxon>
        <taxon>Alteromonadaceae</taxon>
        <taxon>Alteromonas/Salinimonas group</taxon>
        <taxon>Alteromonas</taxon>
    </lineage>
</organism>
<comment type="domain">
    <text evidence="15">The C-terminal domain has nuclease activity and interacts with RecD. It interacts with RecA, facilitating its loading onto ssDNA.</text>
</comment>
<keyword evidence="8 15" id="KW-0067">ATP-binding</keyword>
<reference evidence="19 20" key="1">
    <citation type="submission" date="2022-10" db="EMBL/GenBank/DDBJ databases">
        <title>Alteromonas sp. chi3 Genome sequencing.</title>
        <authorList>
            <person name="Park S."/>
        </authorList>
    </citation>
    <scope>NUCLEOTIDE SEQUENCE [LARGE SCALE GENOMIC DNA]</scope>
    <source>
        <strain evidence="20">chi3</strain>
    </source>
</reference>
<dbReference type="Gene3D" id="3.90.320.10">
    <property type="match status" value="1"/>
</dbReference>
<evidence type="ECO:0000256" key="13">
    <source>
        <dbReference type="ARBA" id="ARBA00034617"/>
    </source>
</evidence>
<evidence type="ECO:0000256" key="12">
    <source>
        <dbReference type="ARBA" id="ARBA00023235"/>
    </source>
</evidence>
<feature type="binding site" evidence="15">
    <location>
        <position position="1088"/>
    </location>
    <ligand>
        <name>Mg(2+)</name>
        <dbReference type="ChEBI" id="CHEBI:18420"/>
    </ligand>
</feature>
<keyword evidence="5 15" id="KW-0378">Hydrolase</keyword>
<dbReference type="PROSITE" id="PS51198">
    <property type="entry name" value="UVRD_HELICASE_ATP_BIND"/>
    <property type="match status" value="1"/>
</dbReference>
<feature type="domain" description="UvrD-like helicase ATP-binding" evidence="17">
    <location>
        <begin position="1"/>
        <end position="473"/>
    </location>
</feature>
<dbReference type="Gene3D" id="1.10.3170.10">
    <property type="entry name" value="Recbcd, chain B, domain 2"/>
    <property type="match status" value="1"/>
</dbReference>
<dbReference type="PANTHER" id="PTHR11070:SF23">
    <property type="entry name" value="RECBCD ENZYME SUBUNIT RECB"/>
    <property type="match status" value="1"/>
</dbReference>
<dbReference type="InterPro" id="IPR014017">
    <property type="entry name" value="DNA_helicase_UvrD-like_C"/>
</dbReference>
<feature type="binding site" evidence="15">
    <location>
        <position position="1101"/>
    </location>
    <ligand>
        <name>Mg(2+)</name>
        <dbReference type="ChEBI" id="CHEBI:18420"/>
    </ligand>
</feature>
<dbReference type="RefSeq" id="WP_273639639.1">
    <property type="nucleotide sequence ID" value="NZ_JAQQXP010000001.1"/>
</dbReference>
<dbReference type="InterPro" id="IPR000212">
    <property type="entry name" value="DNA_helicase_UvrD/REP"/>
</dbReference>
<evidence type="ECO:0000256" key="7">
    <source>
        <dbReference type="ARBA" id="ARBA00022839"/>
    </source>
</evidence>
<dbReference type="Pfam" id="PF13361">
    <property type="entry name" value="UvrD_C"/>
    <property type="match status" value="1"/>
</dbReference>
<feature type="active site" description="For nuclease activity" evidence="15">
    <location>
        <position position="1101"/>
    </location>
</feature>
<evidence type="ECO:0000256" key="6">
    <source>
        <dbReference type="ARBA" id="ARBA00022806"/>
    </source>
</evidence>
<dbReference type="InterPro" id="IPR038726">
    <property type="entry name" value="PDDEXK_AddAB-type"/>
</dbReference>
<dbReference type="SUPFAM" id="SSF52540">
    <property type="entry name" value="P-loop containing nucleoside triphosphate hydrolases"/>
    <property type="match status" value="1"/>
</dbReference>
<dbReference type="EC" id="5.6.2.4" evidence="15"/>
<evidence type="ECO:0000313" key="19">
    <source>
        <dbReference type="EMBL" id="MDC8830721.1"/>
    </source>
</evidence>
<dbReference type="Pfam" id="PF12705">
    <property type="entry name" value="PDDEXK_1"/>
    <property type="match status" value="1"/>
</dbReference>
<dbReference type="InterPro" id="IPR014016">
    <property type="entry name" value="UvrD-like_ATP-bd"/>
</dbReference>
<feature type="region of interest" description="DNA-binding and helicase activity, interacts with RecC" evidence="15">
    <location>
        <begin position="1"/>
        <end position="892"/>
    </location>
</feature>
<evidence type="ECO:0000256" key="8">
    <source>
        <dbReference type="ARBA" id="ARBA00022840"/>
    </source>
</evidence>
<comment type="caution">
    <text evidence="19">The sequence shown here is derived from an EMBL/GenBank/DDBJ whole genome shotgun (WGS) entry which is preliminary data.</text>
</comment>
<dbReference type="NCBIfam" id="TIGR00609">
    <property type="entry name" value="recB"/>
    <property type="match status" value="1"/>
</dbReference>
<keyword evidence="10 15" id="KW-0238">DNA-binding</keyword>
<keyword evidence="4 15" id="KW-0227">DNA damage</keyword>
<comment type="catalytic activity">
    <reaction evidence="15">
        <text>Exonucleolytic cleavage (in the presence of ATP) in either 5'- to 3'- or 3'- to 5'-direction to yield 5'-phosphooligonucleotides.</text>
        <dbReference type="EC" id="3.1.11.5"/>
    </reaction>
</comment>
<keyword evidence="3 15" id="KW-0547">Nucleotide-binding</keyword>
<dbReference type="Pfam" id="PF00580">
    <property type="entry name" value="UvrD-helicase"/>
    <property type="match status" value="1"/>
</dbReference>
<comment type="function">
    <text evidence="15">A helicase/nuclease that prepares dsDNA breaks (DSB) for recombinational DNA repair. Binds to DSBs and unwinds DNA via a highly rapid and processive ATP-dependent bidirectional helicase activity. Unwinds dsDNA until it encounters a Chi (crossover hotspot instigator) sequence from the 3' direction. Cuts ssDNA a few nucleotides 3' to the Chi site. The properties and activities of the enzyme are changed at Chi. The Chi-altered holoenzyme produces a long 3'-ssDNA overhang and facilitates RecA-binding to the ssDNA for homologous DNA recombination and repair. Holoenzyme degrades any linearized DNA that is unable to undergo homologous recombination. In the holoenzyme this subunit contributes ATPase, 3'-5' helicase, exonuclease activity and loads RecA onto ssDNA.</text>
</comment>
<evidence type="ECO:0000259" key="17">
    <source>
        <dbReference type="PROSITE" id="PS51198"/>
    </source>
</evidence>
<feature type="binding site" evidence="15">
    <location>
        <position position="972"/>
    </location>
    <ligand>
        <name>Mg(2+)</name>
        <dbReference type="ChEBI" id="CHEBI:18420"/>
    </ligand>
</feature>
<dbReference type="Gene3D" id="1.10.486.10">
    <property type="entry name" value="PCRA, domain 4"/>
    <property type="match status" value="1"/>
</dbReference>
<evidence type="ECO:0000256" key="11">
    <source>
        <dbReference type="ARBA" id="ARBA00023204"/>
    </source>
</evidence>
<accession>A0ABT5L2U0</accession>
<protein>
    <recommendedName>
        <fullName evidence="15">RecBCD enzyme subunit RecB</fullName>
        <ecNumber evidence="15">3.1.11.5</ecNumber>
        <ecNumber evidence="15">5.6.2.4</ecNumber>
    </recommendedName>
    <alternativeName>
        <fullName evidence="15">DNA 3'-5' helicase subunit RecB</fullName>
    </alternativeName>
    <alternativeName>
        <fullName evidence="15">Exonuclease V subunit RecB</fullName>
        <shortName evidence="15">ExoV subunit RecB</shortName>
    </alternativeName>
    <alternativeName>
        <fullName evidence="15">Helicase/nuclease RecBCD subunit RecB</fullName>
    </alternativeName>
</protein>
<gene>
    <name evidence="15 19" type="primary">recB</name>
    <name evidence="19" type="ORF">OIK42_08095</name>
</gene>
<sequence>MTAQHLDVIQIPLRGRHLIEASAGTGKTFNITRIYLRCLLERQLSVQQILVMTFTKAATEEIRGRIAATLRDALHYWQQRAANQSPAQPDPVLDAIYQRVAPQQALALLQAALLELDDAAVFTIHSFCNKVLADMAFTSAAPLELSLATDTRALYLQGCEDFMRKISRDSDAFAQLVDNKWHTPERFMAQFKTLLEFSGRPVIPETEQIEYEYAEALAQLDEQFRPHTTKLLHELVSNEALFQSAVIGNDKAREQEWQVMLDWLQNGPLADTPPEVAKFVHGNRYRAKREGVEEAKAIVEAFKPFRKALDKAVKGLSKSRQTLLDKVPVYTLVADGVEYVQAHVKKQKQQLNTVDFNDLIRMLASQISGPDAPLCEQLRGQYPVALVDEFQDTDADQYHILANVYPPAGQTPSELENTDAVQPINADATPTLMMIGDPKQAIYGFRGGDIFTYLQAARQAEYRWVMDTNWRSVAPLVSAYNRLFWGAELSQPARDLFDFDIRYEPVNASDGAKAAATPLTDPAGDRCALTFLCDSPLPQDSDNKGATRQRLARLLSLEIVRLLAEAKLGDNPVRPADIAILVQTGSEAKVIQQALNEAGLPAVYLSNRNSLFASNEAGDLLLVLNAIWHSHDLRLVNGIIGSPLLGLNPAQIQAMLVDDNASDWDTLLMQIARWRDIWLRRGIMSLVLGLLQNHYLPTRGEAERSLTNYQHLAELLQETAKTYPQPGHLLNWLHRQVQAPEQAEEHIQRLESDARLIQIVTQHGSKGLEYPIVFVPFAGEYRDPVKFGNRQAEVLRFYDEHAGMQQMALGATPATVAQVTREGDAESMRLLYVAITRASHRCYLGTAEGKQTEQSSLGRLVRRPDFDSWQQAIAHFAEQPFTHAALIEDVKPVDYHGNNDEAEPLTYLPFARKFDDNWRLYSFSALSRQAAHTQYRQREAEVPVETTLPAELAQQQLRYQLKAGAQSGNLLHDLLEVTDFTAPDWQESGVQVAKRYGIDASQHEALFSWLDEVLATPMALYDNSMLQLNQLPSGDTLREAEFYFPLQQVNRAALVTILREHRLSMGHDALSPALEGAAIDGMMHGFIDLIFTAHGRYYVADYKSTFLGLSPEDYDPDALNHNNQQHYYDLQYLIYSVALHRFLAQRIDDYDPTQHFGGVAYFYLRGMAPGHPPQSGVFYHPLSVTLLTDMERALTGNVTRCTSTDSIGDESCSVGEDQ</sequence>
<dbReference type="CDD" id="cd22352">
    <property type="entry name" value="RecB_C-like"/>
    <property type="match status" value="1"/>
</dbReference>
<evidence type="ECO:0000256" key="5">
    <source>
        <dbReference type="ARBA" id="ARBA00022801"/>
    </source>
</evidence>
<evidence type="ECO:0000313" key="20">
    <source>
        <dbReference type="Proteomes" id="UP001218788"/>
    </source>
</evidence>
<comment type="miscellaneous">
    <text evidence="15">In the RecBCD complex, RecB has a slow 3'-5' helicase, an exonuclease activity and loads RecA onto ssDNA, RecD has a fast 5'-3' helicase activity, while RecC stimulates the ATPase and processivity of the RecB helicase and contributes to recognition of the Chi site.</text>
</comment>
<keyword evidence="6 15" id="KW-0347">Helicase</keyword>